<name>A0A6N4WCP4_9MYCO</name>
<dbReference type="AlphaFoldDB" id="A0A6N4WCP4"/>
<gene>
    <name evidence="1" type="ORF">MANY_31910</name>
</gene>
<dbReference type="EMBL" id="AP022620">
    <property type="protein sequence ID" value="BBZ77854.1"/>
    <property type="molecule type" value="Genomic_DNA"/>
</dbReference>
<organism evidence="1 2">
    <name type="scientific">Mycolicibacterium anyangense</name>
    <dbReference type="NCBI Taxonomy" id="1431246"/>
    <lineage>
        <taxon>Bacteria</taxon>
        <taxon>Bacillati</taxon>
        <taxon>Actinomycetota</taxon>
        <taxon>Actinomycetes</taxon>
        <taxon>Mycobacteriales</taxon>
        <taxon>Mycobacteriaceae</taxon>
        <taxon>Mycolicibacterium</taxon>
    </lineage>
</organism>
<sequence length="278" mass="28849">MRIPLTRNIGQNYERGISMLLVKSGERSAAVMAAAMSAAAAISVCAVAGGPLTESSAWRLAASSLSAEVSATIHDVLAAAHSAVHADRSDLVAGRQAIRDTRREAAGAIGASVLSGSIGEGQLKEITSTAGTTVADERQANSETRMDIHQTRQAAAGDIRTIVSENHDGSTVQAVRAILDTAQMDNAITRSAIAAAAADNKTIRRATASDVVTLRRSARAGDITKADAAQQITAARQAAHQDIADNRAQMVSSHKEITATRRQAAQDVAKAVHDGRDG</sequence>
<proteinExistence type="predicted"/>
<keyword evidence="2" id="KW-1185">Reference proteome</keyword>
<accession>A0A6N4WCP4</accession>
<evidence type="ECO:0000313" key="1">
    <source>
        <dbReference type="EMBL" id="BBZ77854.1"/>
    </source>
</evidence>
<protein>
    <submittedName>
        <fullName evidence="1">Uncharacterized protein</fullName>
    </submittedName>
</protein>
<reference evidence="1 2" key="1">
    <citation type="journal article" date="2019" name="Emerg. Microbes Infect.">
        <title>Comprehensive subspecies identification of 175 nontuberculous mycobacteria species based on 7547 genomic profiles.</title>
        <authorList>
            <person name="Matsumoto Y."/>
            <person name="Kinjo T."/>
            <person name="Motooka D."/>
            <person name="Nabeya D."/>
            <person name="Jung N."/>
            <person name="Uechi K."/>
            <person name="Horii T."/>
            <person name="Iida T."/>
            <person name="Fujita J."/>
            <person name="Nakamura S."/>
        </authorList>
    </citation>
    <scope>NUCLEOTIDE SEQUENCE [LARGE SCALE GENOMIC DNA]</scope>
    <source>
        <strain evidence="1 2">JCM 30275</strain>
    </source>
</reference>
<dbReference type="KEGG" id="many:MANY_31910"/>
<dbReference type="Proteomes" id="UP000467249">
    <property type="component" value="Chromosome"/>
</dbReference>
<evidence type="ECO:0000313" key="2">
    <source>
        <dbReference type="Proteomes" id="UP000467249"/>
    </source>
</evidence>